<reference evidence="3" key="1">
    <citation type="submission" date="2020-11" db="EMBL/GenBank/DDBJ databases">
        <title>Chlorella ohadii genome sequencing and assembly.</title>
        <authorList>
            <person name="Murik O."/>
            <person name="Treves H."/>
            <person name="Kedem I."/>
            <person name="Shotland Y."/>
            <person name="Kaplan A."/>
        </authorList>
    </citation>
    <scope>NUCLEOTIDE SEQUENCE</scope>
    <source>
        <strain evidence="3">1</strain>
    </source>
</reference>
<sequence length="534" mass="57130">MEHAEQRAAGGDSPEQAWLPGELFLQRLGSPHKSPLKPTNRGTPGSSLQNSPLKSPPGHRRLSTASGRRLSTVSARALPESHPVSPCSERGDASSDGADASSSPRPPLFRRRSSGGIPAYRNAAAASPPAHTCPAVEERVTLNLFVQEADTAAGSEVEQLQTELTALQEHVQLLEAAAAAAEQAAAAAAAECKQQQSDVGLLLLNVVEQPQTTAAVAPQQHAHPPVEPVQLVLHIVEPVAPPAAGDAAAAATLAAQLQRAEACREELARQTGQLKGRIAKLEGAVQAGEGRVRAQAAELEATKARARELEAQLEAAQAQVGVTPERARAERRRLAEQAEQAEAEAQAAKLRVQRLEAVLAFEARQRNGLQEFTAEEHQVLTSAEASLTAEAAQYKADAAAAAAQLGEARQRLVDLDAALLQRDEQVQRLQEELEAAQSAAARAAELTAEWRGRAEAFDRDRQAAASNIRKAERELELVAQDNERLFRQLNFVRTRLIGQLANLDAAVPDVGKLARELQSWCDREAAQRVRPRPA</sequence>
<dbReference type="EMBL" id="JADXDR010000125">
    <property type="protein sequence ID" value="KAI7838461.1"/>
    <property type="molecule type" value="Genomic_DNA"/>
</dbReference>
<keyword evidence="4" id="KW-1185">Reference proteome</keyword>
<feature type="coiled-coil region" evidence="1">
    <location>
        <begin position="250"/>
        <end position="358"/>
    </location>
</feature>
<proteinExistence type="predicted"/>
<feature type="compositionally biased region" description="Low complexity" evidence="2">
    <location>
        <begin position="94"/>
        <end position="103"/>
    </location>
</feature>
<feature type="compositionally biased region" description="Low complexity" evidence="2">
    <location>
        <begin position="118"/>
        <end position="131"/>
    </location>
</feature>
<feature type="compositionally biased region" description="Polar residues" evidence="2">
    <location>
        <begin position="40"/>
        <end position="53"/>
    </location>
</feature>
<evidence type="ECO:0000313" key="3">
    <source>
        <dbReference type="EMBL" id="KAI7838461.1"/>
    </source>
</evidence>
<gene>
    <name evidence="3" type="ORF">COHA_007724</name>
</gene>
<dbReference type="Proteomes" id="UP001205105">
    <property type="component" value="Unassembled WGS sequence"/>
</dbReference>
<feature type="coiled-coil region" evidence="1">
    <location>
        <begin position="391"/>
        <end position="488"/>
    </location>
</feature>
<comment type="caution">
    <text evidence="3">The sequence shown here is derived from an EMBL/GenBank/DDBJ whole genome shotgun (WGS) entry which is preliminary data.</text>
</comment>
<feature type="coiled-coil region" evidence="1">
    <location>
        <begin position="157"/>
        <end position="198"/>
    </location>
</feature>
<organism evidence="3 4">
    <name type="scientific">Chlorella ohadii</name>
    <dbReference type="NCBI Taxonomy" id="2649997"/>
    <lineage>
        <taxon>Eukaryota</taxon>
        <taxon>Viridiplantae</taxon>
        <taxon>Chlorophyta</taxon>
        <taxon>core chlorophytes</taxon>
        <taxon>Trebouxiophyceae</taxon>
        <taxon>Chlorellales</taxon>
        <taxon>Chlorellaceae</taxon>
        <taxon>Chlorella clade</taxon>
        <taxon>Chlorella</taxon>
    </lineage>
</organism>
<evidence type="ECO:0000256" key="1">
    <source>
        <dbReference type="SAM" id="Coils"/>
    </source>
</evidence>
<keyword evidence="1" id="KW-0175">Coiled coil</keyword>
<protein>
    <submittedName>
        <fullName evidence="3">Uncharacterized protein</fullName>
    </submittedName>
</protein>
<evidence type="ECO:0000256" key="2">
    <source>
        <dbReference type="SAM" id="MobiDB-lite"/>
    </source>
</evidence>
<dbReference type="AlphaFoldDB" id="A0AAD5GZI8"/>
<evidence type="ECO:0000313" key="4">
    <source>
        <dbReference type="Proteomes" id="UP001205105"/>
    </source>
</evidence>
<feature type="region of interest" description="Disordered" evidence="2">
    <location>
        <begin position="1"/>
        <end position="131"/>
    </location>
</feature>
<name>A0AAD5GZI8_9CHLO</name>
<feature type="compositionally biased region" description="Polar residues" evidence="2">
    <location>
        <begin position="63"/>
        <end position="74"/>
    </location>
</feature>
<accession>A0AAD5GZI8</accession>